<evidence type="ECO:0000256" key="5">
    <source>
        <dbReference type="ARBA" id="ARBA00022840"/>
    </source>
</evidence>
<organism evidence="11 12">
    <name type="scientific">Kipferlia bialata</name>
    <dbReference type="NCBI Taxonomy" id="797122"/>
    <lineage>
        <taxon>Eukaryota</taxon>
        <taxon>Metamonada</taxon>
        <taxon>Carpediemonas-like organisms</taxon>
        <taxon>Kipferlia</taxon>
    </lineage>
</organism>
<dbReference type="GO" id="GO:0005524">
    <property type="term" value="F:ATP binding"/>
    <property type="evidence" value="ECO:0007669"/>
    <property type="project" value="UniProtKB-KW"/>
</dbReference>
<name>A0A9K3GGZ2_9EUKA</name>
<dbReference type="InterPro" id="IPR013525">
    <property type="entry name" value="ABC2_TM"/>
</dbReference>
<comment type="caution">
    <text evidence="11">The sequence shown here is derived from an EMBL/GenBank/DDBJ whole genome shotgun (WGS) entry which is preliminary data.</text>
</comment>
<feature type="region of interest" description="Disordered" evidence="8">
    <location>
        <begin position="370"/>
        <end position="415"/>
    </location>
</feature>
<feature type="compositionally biased region" description="Polar residues" evidence="8">
    <location>
        <begin position="270"/>
        <end position="286"/>
    </location>
</feature>
<dbReference type="Pfam" id="PF00005">
    <property type="entry name" value="ABC_tran"/>
    <property type="match status" value="1"/>
</dbReference>
<feature type="compositionally biased region" description="Basic and acidic residues" evidence="8">
    <location>
        <begin position="676"/>
        <end position="696"/>
    </location>
</feature>
<dbReference type="AlphaFoldDB" id="A0A9K3GGZ2"/>
<keyword evidence="5" id="KW-0067">ATP-binding</keyword>
<dbReference type="SUPFAM" id="SSF52540">
    <property type="entry name" value="P-loop containing nucleoside triphosphate hydrolases"/>
    <property type="match status" value="1"/>
</dbReference>
<dbReference type="PROSITE" id="PS50893">
    <property type="entry name" value="ABC_TRANSPORTER_2"/>
    <property type="match status" value="1"/>
</dbReference>
<feature type="transmembrane region" description="Helical" evidence="9">
    <location>
        <begin position="927"/>
        <end position="947"/>
    </location>
</feature>
<evidence type="ECO:0000259" key="10">
    <source>
        <dbReference type="PROSITE" id="PS50893"/>
    </source>
</evidence>
<feature type="compositionally biased region" description="Basic and acidic residues" evidence="8">
    <location>
        <begin position="590"/>
        <end position="607"/>
    </location>
</feature>
<feature type="transmembrane region" description="Helical" evidence="9">
    <location>
        <begin position="818"/>
        <end position="842"/>
    </location>
</feature>
<dbReference type="Pfam" id="PF19055">
    <property type="entry name" value="ABC2_membrane_7"/>
    <property type="match status" value="1"/>
</dbReference>
<dbReference type="GO" id="GO:0016020">
    <property type="term" value="C:membrane"/>
    <property type="evidence" value="ECO:0007669"/>
    <property type="project" value="UniProtKB-SubCell"/>
</dbReference>
<evidence type="ECO:0000256" key="9">
    <source>
        <dbReference type="SAM" id="Phobius"/>
    </source>
</evidence>
<dbReference type="OrthoDB" id="245989at2759"/>
<dbReference type="Gene3D" id="3.40.50.300">
    <property type="entry name" value="P-loop containing nucleotide triphosphate hydrolases"/>
    <property type="match status" value="1"/>
</dbReference>
<feature type="compositionally biased region" description="Basic and acidic residues" evidence="8">
    <location>
        <begin position="392"/>
        <end position="415"/>
    </location>
</feature>
<feature type="region of interest" description="Disordered" evidence="8">
    <location>
        <begin position="584"/>
        <end position="612"/>
    </location>
</feature>
<dbReference type="InterPro" id="IPR027417">
    <property type="entry name" value="P-loop_NTPase"/>
</dbReference>
<dbReference type="PROSITE" id="PS00211">
    <property type="entry name" value="ABC_TRANSPORTER_1"/>
    <property type="match status" value="1"/>
</dbReference>
<evidence type="ECO:0000313" key="12">
    <source>
        <dbReference type="Proteomes" id="UP000265618"/>
    </source>
</evidence>
<feature type="transmembrane region" description="Helical" evidence="9">
    <location>
        <begin position="785"/>
        <end position="806"/>
    </location>
</feature>
<proteinExistence type="predicted"/>
<comment type="subcellular location">
    <subcellularLocation>
        <location evidence="1">Membrane</location>
        <topology evidence="1">Multi-pass membrane protein</topology>
    </subcellularLocation>
</comment>
<dbReference type="Pfam" id="PF01061">
    <property type="entry name" value="ABC2_membrane"/>
    <property type="match status" value="1"/>
</dbReference>
<reference evidence="11 12" key="1">
    <citation type="journal article" date="2018" name="PLoS ONE">
        <title>The draft genome of Kipferlia bialata reveals reductive genome evolution in fornicate parasites.</title>
        <authorList>
            <person name="Tanifuji G."/>
            <person name="Takabayashi S."/>
            <person name="Kume K."/>
            <person name="Takagi M."/>
            <person name="Nakayama T."/>
            <person name="Kamikawa R."/>
            <person name="Inagaki Y."/>
            <person name="Hashimoto T."/>
        </authorList>
    </citation>
    <scope>NUCLEOTIDE SEQUENCE [LARGE SCALE GENOMIC DNA]</scope>
    <source>
        <strain evidence="11">NY0173</strain>
    </source>
</reference>
<feature type="transmembrane region" description="Helical" evidence="9">
    <location>
        <begin position="893"/>
        <end position="915"/>
    </location>
</feature>
<keyword evidence="7 9" id="KW-0472">Membrane</keyword>
<dbReference type="SMART" id="SM00382">
    <property type="entry name" value="AAA"/>
    <property type="match status" value="1"/>
</dbReference>
<feature type="non-terminal residue" evidence="11">
    <location>
        <position position="956"/>
    </location>
</feature>
<evidence type="ECO:0000256" key="7">
    <source>
        <dbReference type="ARBA" id="ARBA00023136"/>
    </source>
</evidence>
<evidence type="ECO:0000313" key="11">
    <source>
        <dbReference type="EMBL" id="GIQ82648.1"/>
    </source>
</evidence>
<gene>
    <name evidence="11" type="ORF">KIPB_003817</name>
</gene>
<evidence type="ECO:0000256" key="2">
    <source>
        <dbReference type="ARBA" id="ARBA00022448"/>
    </source>
</evidence>
<feature type="compositionally biased region" description="Basic and acidic residues" evidence="8">
    <location>
        <begin position="624"/>
        <end position="640"/>
    </location>
</feature>
<evidence type="ECO:0000256" key="1">
    <source>
        <dbReference type="ARBA" id="ARBA00004141"/>
    </source>
</evidence>
<protein>
    <recommendedName>
        <fullName evidence="10">ABC transporter domain-containing protein</fullName>
    </recommendedName>
</protein>
<dbReference type="InterPro" id="IPR003593">
    <property type="entry name" value="AAA+_ATPase"/>
</dbReference>
<dbReference type="GO" id="GO:0016887">
    <property type="term" value="F:ATP hydrolysis activity"/>
    <property type="evidence" value="ECO:0007669"/>
    <property type="project" value="InterPro"/>
</dbReference>
<dbReference type="InterPro" id="IPR003439">
    <property type="entry name" value="ABC_transporter-like_ATP-bd"/>
</dbReference>
<feature type="transmembrane region" description="Helical" evidence="9">
    <location>
        <begin position="515"/>
        <end position="532"/>
    </location>
</feature>
<dbReference type="EMBL" id="BDIP01000766">
    <property type="protein sequence ID" value="GIQ82648.1"/>
    <property type="molecule type" value="Genomic_DNA"/>
</dbReference>
<feature type="region of interest" description="Disordered" evidence="8">
    <location>
        <begin position="624"/>
        <end position="740"/>
    </location>
</feature>
<keyword evidence="2" id="KW-0813">Transport</keyword>
<dbReference type="InterPro" id="IPR017871">
    <property type="entry name" value="ABC_transporter-like_CS"/>
</dbReference>
<evidence type="ECO:0000256" key="4">
    <source>
        <dbReference type="ARBA" id="ARBA00022741"/>
    </source>
</evidence>
<feature type="compositionally biased region" description="Low complexity" evidence="8">
    <location>
        <begin position="659"/>
        <end position="675"/>
    </location>
</feature>
<dbReference type="GO" id="GO:0140359">
    <property type="term" value="F:ABC-type transporter activity"/>
    <property type="evidence" value="ECO:0007669"/>
    <property type="project" value="InterPro"/>
</dbReference>
<evidence type="ECO:0000256" key="6">
    <source>
        <dbReference type="ARBA" id="ARBA00022989"/>
    </source>
</evidence>
<sequence>VPRSGIEKPICSWEDIVYHVPVGAKQKMREPLRRFSRRKMQREAPEGYKNIIKGISGSVRRGEFLAIIGPSGSGKTTLLDILSHHIAEYKYHGHVSFGGIHSGNWVKSRVGYLSQSDVLPPTETAKEQVLFTASMRLELQSLVSEEYVDALLDALHLAHVADQVMGADSGQGFAGSVKTGLSGGERRRVSLACELSTRPQILLADEPTSGLDLVSAEVVVAMMRKLADGTLMTHLSNGEGGDTQGETEGEGGGEEPPQEGGDIPYPSHAVSGSVSVTDMQGSPTSQGERETQAERDRETGTLPSSAYLTAPSGGGDTIIEREAESTNGSGRVPVGDGDSVYLTALSADRVGGGEGEGETGGERESVELYMPTPTPVQSPSQSLTNTSGGEGETERETGERGTARERERERERKRQVKRDKILSLEPLSVIATLHQPGSAMWDCFDTVMLVAEGHVAFYGPTDQVLPTLSRLGWQIPPYTNPADFLIEVVSRGSSREAYFNQDPDSRLRSRASGPLTQMHLYLSLSLSIYLYVSTNPQIQRLRASDPDASGDNLVLSVTDMRDATQVAGALSVSPLLGVGERQIGRGRGARVTDPREEVSEPCPHDDAPVDPQWDALIASKIRKERERREASERERERQEEAEAVLELEESGVGSITVHSGASGSSRASRASGASGSREREREREGESPVEDGVREIDGEDDVNALFNGEGEAEREYTESESDQEFSDRSTKSAPVSSEDMLSWRPPMVRETRKPSGHEYHANWLKQYWLLVVRFTRFKIRDPAQLLGVLFQYTFVALFAGSLWFAVGTEFPDDINNRIGAIFFYLASLGFSPAMSEALNLYLHRQTYWQEHLAGSYRTSAWYLAYLTVALPIYTAMVIWLASIMYWMVGFNPLFYRFVVFIVIGWCTIFTVAALASMLTAVFESYRTAQIVTSLLMTVFIVFGGPFLSGDAVPAYY</sequence>
<dbReference type="PANTHER" id="PTHR48041:SF139">
    <property type="entry name" value="PROTEIN SCARLET"/>
    <property type="match status" value="1"/>
</dbReference>
<dbReference type="PANTHER" id="PTHR48041">
    <property type="entry name" value="ABC TRANSPORTER G FAMILY MEMBER 28"/>
    <property type="match status" value="1"/>
</dbReference>
<feature type="non-terminal residue" evidence="11">
    <location>
        <position position="1"/>
    </location>
</feature>
<feature type="compositionally biased region" description="Acidic residues" evidence="8">
    <location>
        <begin position="245"/>
        <end position="257"/>
    </location>
</feature>
<feature type="compositionally biased region" description="Basic and acidic residues" evidence="8">
    <location>
        <begin position="287"/>
        <end position="299"/>
    </location>
</feature>
<keyword evidence="12" id="KW-1185">Reference proteome</keyword>
<evidence type="ECO:0000256" key="3">
    <source>
        <dbReference type="ARBA" id="ARBA00022692"/>
    </source>
</evidence>
<feature type="domain" description="ABC transporter" evidence="10">
    <location>
        <begin position="32"/>
        <end position="269"/>
    </location>
</feature>
<dbReference type="InterPro" id="IPR043926">
    <property type="entry name" value="ABCG_dom"/>
</dbReference>
<evidence type="ECO:0000256" key="8">
    <source>
        <dbReference type="SAM" id="MobiDB-lite"/>
    </source>
</evidence>
<accession>A0A9K3GGZ2</accession>
<feature type="region of interest" description="Disordered" evidence="8">
    <location>
        <begin position="232"/>
        <end position="318"/>
    </location>
</feature>
<keyword evidence="4" id="KW-0547">Nucleotide-binding</keyword>
<keyword evidence="3 9" id="KW-0812">Transmembrane</keyword>
<keyword evidence="6 9" id="KW-1133">Transmembrane helix</keyword>
<feature type="transmembrane region" description="Helical" evidence="9">
    <location>
        <begin position="863"/>
        <end position="887"/>
    </location>
</feature>
<dbReference type="Proteomes" id="UP000265618">
    <property type="component" value="Unassembled WGS sequence"/>
</dbReference>
<dbReference type="InterPro" id="IPR050352">
    <property type="entry name" value="ABCG_transporters"/>
</dbReference>